<name>A0A653F0S8_9MYCO</name>
<accession>A0A653F0S8</accession>
<keyword evidence="3" id="KW-1003">Cell membrane</keyword>
<dbReference type="GO" id="GO:0005886">
    <property type="term" value="C:plasma membrane"/>
    <property type="evidence" value="ECO:0007669"/>
    <property type="project" value="UniProtKB-SubCell"/>
</dbReference>
<dbReference type="AlphaFoldDB" id="A0A653F0S8"/>
<feature type="transmembrane region" description="Helical" evidence="8">
    <location>
        <begin position="830"/>
        <end position="849"/>
    </location>
</feature>
<evidence type="ECO:0000256" key="1">
    <source>
        <dbReference type="ARBA" id="ARBA00004651"/>
    </source>
</evidence>
<dbReference type="InterPro" id="IPR050545">
    <property type="entry name" value="Mycobact_MmpL"/>
</dbReference>
<feature type="domain" description="Membrane transport protein MMPL" evidence="9">
    <location>
        <begin position="598"/>
        <end position="941"/>
    </location>
</feature>
<feature type="transmembrane region" description="Helical" evidence="8">
    <location>
        <begin position="771"/>
        <end position="790"/>
    </location>
</feature>
<feature type="transmembrane region" description="Helical" evidence="8">
    <location>
        <begin position="797"/>
        <end position="818"/>
    </location>
</feature>
<feature type="domain" description="Membrane transport protein MMPL" evidence="9">
    <location>
        <begin position="55"/>
        <end position="385"/>
    </location>
</feature>
<evidence type="ECO:0000256" key="6">
    <source>
        <dbReference type="ARBA" id="ARBA00023136"/>
    </source>
</evidence>
<dbReference type="PANTHER" id="PTHR33406">
    <property type="entry name" value="MEMBRANE PROTEIN MJ1562-RELATED"/>
    <property type="match status" value="1"/>
</dbReference>
<reference evidence="10" key="1">
    <citation type="submission" date="2019-05" db="EMBL/GenBank/DDBJ databases">
        <authorList>
            <person name="Naeem R."/>
            <person name="Antony C."/>
            <person name="Guan Q."/>
        </authorList>
    </citation>
    <scope>NUCLEOTIDE SEQUENCE</scope>
    <source>
        <strain evidence="10">2</strain>
    </source>
</reference>
<feature type="transmembrane region" description="Helical" evidence="8">
    <location>
        <begin position="870"/>
        <end position="897"/>
    </location>
</feature>
<dbReference type="EMBL" id="LR589152">
    <property type="protein sequence ID" value="VTP03200.1"/>
    <property type="molecule type" value="Genomic_DNA"/>
</dbReference>
<evidence type="ECO:0000256" key="3">
    <source>
        <dbReference type="ARBA" id="ARBA00022475"/>
    </source>
</evidence>
<evidence type="ECO:0000256" key="8">
    <source>
        <dbReference type="SAM" id="Phobius"/>
    </source>
</evidence>
<dbReference type="InterPro" id="IPR004869">
    <property type="entry name" value="MMPL_dom"/>
</dbReference>
<evidence type="ECO:0000313" key="10">
    <source>
        <dbReference type="EMBL" id="VTP03200.1"/>
    </source>
</evidence>
<dbReference type="SUPFAM" id="SSF82866">
    <property type="entry name" value="Multidrug efflux transporter AcrB transmembrane domain"/>
    <property type="match status" value="2"/>
</dbReference>
<feature type="region of interest" description="Disordered" evidence="7">
    <location>
        <begin position="976"/>
        <end position="999"/>
    </location>
</feature>
<evidence type="ECO:0000256" key="2">
    <source>
        <dbReference type="ARBA" id="ARBA00010157"/>
    </source>
</evidence>
<feature type="transmembrane region" description="Helical" evidence="8">
    <location>
        <begin position="195"/>
        <end position="214"/>
    </location>
</feature>
<feature type="transmembrane region" description="Helical" evidence="8">
    <location>
        <begin position="21"/>
        <end position="41"/>
    </location>
</feature>
<organism evidence="10">
    <name type="scientific">Mycobacterium riyadhense</name>
    <dbReference type="NCBI Taxonomy" id="486698"/>
    <lineage>
        <taxon>Bacteria</taxon>
        <taxon>Bacillati</taxon>
        <taxon>Actinomycetota</taxon>
        <taxon>Actinomycetes</taxon>
        <taxon>Mycobacteriales</taxon>
        <taxon>Mycobacteriaceae</taxon>
        <taxon>Mycobacterium</taxon>
    </lineage>
</organism>
<dbReference type="PANTHER" id="PTHR33406:SF6">
    <property type="entry name" value="MEMBRANE PROTEIN YDGH-RELATED"/>
    <property type="match status" value="1"/>
</dbReference>
<comment type="subcellular location">
    <subcellularLocation>
        <location evidence="1">Cell membrane</location>
        <topology evidence="1">Multi-pass membrane protein</topology>
    </subcellularLocation>
</comment>
<dbReference type="Pfam" id="PF03176">
    <property type="entry name" value="MMPL"/>
    <property type="match status" value="2"/>
</dbReference>
<evidence type="ECO:0000256" key="4">
    <source>
        <dbReference type="ARBA" id="ARBA00022692"/>
    </source>
</evidence>
<feature type="transmembrane region" description="Helical" evidence="8">
    <location>
        <begin position="221"/>
        <end position="243"/>
    </location>
</feature>
<feature type="transmembrane region" description="Helical" evidence="8">
    <location>
        <begin position="378"/>
        <end position="401"/>
    </location>
</feature>
<feature type="transmembrane region" description="Helical" evidence="8">
    <location>
        <begin position="297"/>
        <end position="320"/>
    </location>
</feature>
<feature type="transmembrane region" description="Helical" evidence="8">
    <location>
        <begin position="249"/>
        <end position="276"/>
    </location>
</feature>
<protein>
    <submittedName>
        <fullName evidence="10">Membrane transport protein mmpL8</fullName>
    </submittedName>
</protein>
<feature type="transmembrane region" description="Helical" evidence="8">
    <location>
        <begin position="332"/>
        <end position="357"/>
    </location>
</feature>
<keyword evidence="5 8" id="KW-1133">Transmembrane helix</keyword>
<evidence type="ECO:0000256" key="5">
    <source>
        <dbReference type="ARBA" id="ARBA00022989"/>
    </source>
</evidence>
<proteinExistence type="inferred from homology"/>
<evidence type="ECO:0000256" key="7">
    <source>
        <dbReference type="SAM" id="MobiDB-lite"/>
    </source>
</evidence>
<feature type="transmembrane region" description="Helical" evidence="8">
    <location>
        <begin position="909"/>
        <end position="934"/>
    </location>
</feature>
<sequence length="1029" mass="108129">MVALNQERRGPWDAVARFASRYALVVIGFWIVAAGLGTLLVPQVESTARAHARGFLPADAPVNIAGDRMGAQFRDGAGGNVNYLVLESDHKLGPPERAFHDQLLAKLRADRAHVESATDLWSDPVTARAALSADGKAAYTMLRLTGDLGAGPANAALASVRRIVASQPAPPGLRAYVTGPGATIADELGAVDRQMLLMTCVTVILIALLLIAVYRSVTTAAIPLLTVGLALGVARSIVSLLGARDVFEVSIFSVALLGAVVLGGATDYGIFLIGRYHEARRRGASHEGALCAANRNVAPVIVASALTVAAALSCLTFAKVGMLRSAGLPCAIGILTGMLASLTLLPALIALAGRHGLAQPRRLNPRAGRRWRRVGTMVARWPGPVLVASALVLAICALPLAGLRLGFDELAAQPDSTHANRGYQAMDRHFPPNRLLPEVVSITTDHDLRNPGGVIAIERVTRKLMEIPGVTMVESASRPAGSVPEEATFSSQVGAIGDQLDDGIAKLDQRLTAVNRLGPILAQFSTALSRLQAGLSGGVNGLGDLNSDADLMGSGMRQLQDTLVQVSSNLDPLRNFTNGNPNCHNDPICSLVLKIVEPMDSLVAATDSLTQGASRLSVSTSGMAKALADADQSVGTMRTLVAQLSSMTAQLTDAIGDTRTTFSGLIEYLQDVRRDFQGSGEGGYYLPQRAWDDPGFRRAADLYFAPGGQVTRILVYGDGKVFGTDGARRSPQIVAAVHEATKEGTLARSTVDITGFGTGTAELRGYVNNDFLSLAAVALALVFLIVLVMLRSPVAAAAVIGTVVASYLSALGISTLIWRDMLGRDLHWAVPSMALIALVAVGADYNLLLTMRMREEAFCGARGGTGLRTAMIRAFGGTGGVVTTAGIVFGITMLAMLSSDVLAIEQVGSTIGVGLIIDTLVVRTFVVPGIAGLLGRWFWWSPPAFLLGPLARRRAGALPLKTRWAGWTLPSLRSPAAPDDDRLPTDSLQSAAPPAAATSRGSWAADMLRAGTFRGICQRVRDARAPART</sequence>
<keyword evidence="6 8" id="KW-0472">Membrane</keyword>
<gene>
    <name evidence="10" type="primary">mmpL8_14</name>
    <name evidence="10" type="ORF">BIN_B_04918</name>
</gene>
<keyword evidence="4 8" id="KW-0812">Transmembrane</keyword>
<comment type="similarity">
    <text evidence="2">Belongs to the resistance-nodulation-cell division (RND) (TC 2.A.6) family. MmpL subfamily.</text>
</comment>
<evidence type="ECO:0000259" key="9">
    <source>
        <dbReference type="Pfam" id="PF03176"/>
    </source>
</evidence>
<dbReference type="Gene3D" id="1.20.1640.10">
    <property type="entry name" value="Multidrug efflux transporter AcrB transmembrane domain"/>
    <property type="match status" value="2"/>
</dbReference>